<dbReference type="PROSITE" id="PS50853">
    <property type="entry name" value="FN3"/>
    <property type="match status" value="1"/>
</dbReference>
<dbReference type="PROSITE" id="PS50088">
    <property type="entry name" value="ANK_REPEAT"/>
    <property type="match status" value="4"/>
</dbReference>
<dbReference type="SMART" id="SM00248">
    <property type="entry name" value="ANK"/>
    <property type="match status" value="5"/>
</dbReference>
<feature type="repeat" description="ANK" evidence="1">
    <location>
        <begin position="176"/>
        <end position="208"/>
    </location>
</feature>
<keyword evidence="4" id="KW-1185">Reference proteome</keyword>
<dbReference type="PROSITE" id="PS50297">
    <property type="entry name" value="ANK_REP_REGION"/>
    <property type="match status" value="4"/>
</dbReference>
<reference evidence="3 4" key="1">
    <citation type="submission" date="2024-11" db="EMBL/GenBank/DDBJ databases">
        <title>Adaptive evolution of stress response genes in parasites aligns with host niche diversity.</title>
        <authorList>
            <person name="Hahn C."/>
            <person name="Resl P."/>
        </authorList>
    </citation>
    <scope>NUCLEOTIDE SEQUENCE [LARGE SCALE GENOMIC DNA]</scope>
    <source>
        <strain evidence="3">EGGRZ-B1_66</strain>
        <tissue evidence="3">Body</tissue>
    </source>
</reference>
<dbReference type="InterPro" id="IPR003961">
    <property type="entry name" value="FN3_dom"/>
</dbReference>
<dbReference type="Gene3D" id="1.25.40.20">
    <property type="entry name" value="Ankyrin repeat-containing domain"/>
    <property type="match status" value="2"/>
</dbReference>
<dbReference type="EMBL" id="JBJKFK010000132">
    <property type="protein sequence ID" value="KAL3319487.1"/>
    <property type="molecule type" value="Genomic_DNA"/>
</dbReference>
<dbReference type="InterPro" id="IPR036116">
    <property type="entry name" value="FN3_sf"/>
</dbReference>
<dbReference type="Pfam" id="PF00041">
    <property type="entry name" value="fn3"/>
    <property type="match status" value="1"/>
</dbReference>
<dbReference type="Pfam" id="PF12796">
    <property type="entry name" value="Ank_2"/>
    <property type="match status" value="2"/>
</dbReference>
<dbReference type="PANTHER" id="PTHR24183">
    <property type="entry name" value="FIBRONECTIN TYPE 3 AND ANKYRIN REPEAT DOMAINS PROTEIN 1"/>
    <property type="match status" value="1"/>
</dbReference>
<dbReference type="PANTHER" id="PTHR24183:SF1">
    <property type="entry name" value="FIBRONECTIN TYPE 3 AND ANKYRIN REPEAT DOMAINS PROTEIN 1"/>
    <property type="match status" value="1"/>
</dbReference>
<feature type="repeat" description="ANK" evidence="1">
    <location>
        <begin position="300"/>
        <end position="332"/>
    </location>
</feature>
<dbReference type="SUPFAM" id="SSF48403">
    <property type="entry name" value="Ankyrin repeat"/>
    <property type="match status" value="1"/>
</dbReference>
<dbReference type="CDD" id="cd00063">
    <property type="entry name" value="FN3"/>
    <property type="match status" value="1"/>
</dbReference>
<evidence type="ECO:0000313" key="4">
    <source>
        <dbReference type="Proteomes" id="UP001626550"/>
    </source>
</evidence>
<dbReference type="AlphaFoldDB" id="A0ABD2QJ06"/>
<accession>A0ABD2QJ06</accession>
<dbReference type="Pfam" id="PF00023">
    <property type="entry name" value="Ank"/>
    <property type="match status" value="1"/>
</dbReference>
<sequence length="368" mass="41260">MQTKIPPKAPKPVIDNVTHKSLQINWSESLERLYEVFDKKKDGKILTEIESQQDKQSDWQAAYQGYDCKVTLDDLKSDMPYVYRLRFINNHGAGAWSDETSVTTLKTPQTGEDIHRAIRKESTNSLISVLEKGEANIEAQDNMGFSPLMVCAQKGYVKMMQHILDYGAVVDAADEMGKTALMLAAFKGHMDCIKMLIDSGADINLSDKNGLTPLHYAVDGEQQNVIKQLIELQASVDAVDRELGWSPLIRCGMFYQSCLHGNFCCVYRFIILAGLRNNGNVNVARELIRCGADIELQDKDGKTALHNAILNNHSKLINTLLLDGASLKTKTKVLSLLASRGLNRFSIESSMFYYQKYGLRIHSDLCRT</sequence>
<dbReference type="Gene3D" id="2.60.40.10">
    <property type="entry name" value="Immunoglobulins"/>
    <property type="match status" value="1"/>
</dbReference>
<evidence type="ECO:0000259" key="2">
    <source>
        <dbReference type="PROSITE" id="PS50853"/>
    </source>
</evidence>
<dbReference type="SMART" id="SM00060">
    <property type="entry name" value="FN3"/>
    <property type="match status" value="1"/>
</dbReference>
<feature type="repeat" description="ANK" evidence="1">
    <location>
        <begin position="143"/>
        <end position="175"/>
    </location>
</feature>
<gene>
    <name evidence="3" type="ORF">Ciccas_001854</name>
</gene>
<comment type="caution">
    <text evidence="3">The sequence shown here is derived from an EMBL/GenBank/DDBJ whole genome shotgun (WGS) entry which is preliminary data.</text>
</comment>
<protein>
    <recommendedName>
        <fullName evidence="2">Fibronectin type-III domain-containing protein</fullName>
    </recommendedName>
</protein>
<feature type="domain" description="Fibronectin type-III" evidence="2">
    <location>
        <begin position="6"/>
        <end position="107"/>
    </location>
</feature>
<evidence type="ECO:0000313" key="3">
    <source>
        <dbReference type="EMBL" id="KAL3319487.1"/>
    </source>
</evidence>
<proteinExistence type="predicted"/>
<dbReference type="InterPro" id="IPR002110">
    <property type="entry name" value="Ankyrin_rpt"/>
</dbReference>
<name>A0ABD2QJ06_9PLAT</name>
<dbReference type="InterPro" id="IPR036770">
    <property type="entry name" value="Ankyrin_rpt-contain_sf"/>
</dbReference>
<dbReference type="InterPro" id="IPR013783">
    <property type="entry name" value="Ig-like_fold"/>
</dbReference>
<feature type="repeat" description="ANK" evidence="1">
    <location>
        <begin position="209"/>
        <end position="241"/>
    </location>
</feature>
<evidence type="ECO:0000256" key="1">
    <source>
        <dbReference type="PROSITE-ProRule" id="PRU00023"/>
    </source>
</evidence>
<keyword evidence="1" id="KW-0040">ANK repeat</keyword>
<organism evidence="3 4">
    <name type="scientific">Cichlidogyrus casuarinus</name>
    <dbReference type="NCBI Taxonomy" id="1844966"/>
    <lineage>
        <taxon>Eukaryota</taxon>
        <taxon>Metazoa</taxon>
        <taxon>Spiralia</taxon>
        <taxon>Lophotrochozoa</taxon>
        <taxon>Platyhelminthes</taxon>
        <taxon>Monogenea</taxon>
        <taxon>Monopisthocotylea</taxon>
        <taxon>Dactylogyridea</taxon>
        <taxon>Ancyrocephalidae</taxon>
        <taxon>Cichlidogyrus</taxon>
    </lineage>
</organism>
<dbReference type="Proteomes" id="UP001626550">
    <property type="component" value="Unassembled WGS sequence"/>
</dbReference>
<dbReference type="SUPFAM" id="SSF49265">
    <property type="entry name" value="Fibronectin type III"/>
    <property type="match status" value="1"/>
</dbReference>